<gene>
    <name evidence="1" type="ORF">BDY21DRAFT_358654</name>
</gene>
<organism evidence="1 2">
    <name type="scientific">Lineolata rhizophorae</name>
    <dbReference type="NCBI Taxonomy" id="578093"/>
    <lineage>
        <taxon>Eukaryota</taxon>
        <taxon>Fungi</taxon>
        <taxon>Dikarya</taxon>
        <taxon>Ascomycota</taxon>
        <taxon>Pezizomycotina</taxon>
        <taxon>Dothideomycetes</taxon>
        <taxon>Dothideomycetes incertae sedis</taxon>
        <taxon>Lineolatales</taxon>
        <taxon>Lineolataceae</taxon>
        <taxon>Lineolata</taxon>
    </lineage>
</organism>
<proteinExistence type="predicted"/>
<sequence length="67" mass="7471">MLARFAVPSLVRPRGIQPSRHRPGRLAGPTLRSAIQRVQYVLNEEPAASVIRGRQERAKLPTDGRTN</sequence>
<name>A0A6A6NLU1_9PEZI</name>
<keyword evidence="2" id="KW-1185">Reference proteome</keyword>
<evidence type="ECO:0000313" key="2">
    <source>
        <dbReference type="Proteomes" id="UP000799766"/>
    </source>
</evidence>
<evidence type="ECO:0000313" key="1">
    <source>
        <dbReference type="EMBL" id="KAF2452619.1"/>
    </source>
</evidence>
<dbReference type="Proteomes" id="UP000799766">
    <property type="component" value="Unassembled WGS sequence"/>
</dbReference>
<dbReference type="EMBL" id="MU001706">
    <property type="protein sequence ID" value="KAF2452619.1"/>
    <property type="molecule type" value="Genomic_DNA"/>
</dbReference>
<protein>
    <submittedName>
        <fullName evidence="1">Uncharacterized protein</fullName>
    </submittedName>
</protein>
<dbReference type="AlphaFoldDB" id="A0A6A6NLU1"/>
<reference evidence="1" key="1">
    <citation type="journal article" date="2020" name="Stud. Mycol.">
        <title>101 Dothideomycetes genomes: a test case for predicting lifestyles and emergence of pathogens.</title>
        <authorList>
            <person name="Haridas S."/>
            <person name="Albert R."/>
            <person name="Binder M."/>
            <person name="Bloem J."/>
            <person name="Labutti K."/>
            <person name="Salamov A."/>
            <person name="Andreopoulos B."/>
            <person name="Baker S."/>
            <person name="Barry K."/>
            <person name="Bills G."/>
            <person name="Bluhm B."/>
            <person name="Cannon C."/>
            <person name="Castanera R."/>
            <person name="Culley D."/>
            <person name="Daum C."/>
            <person name="Ezra D."/>
            <person name="Gonzalez J."/>
            <person name="Henrissat B."/>
            <person name="Kuo A."/>
            <person name="Liang C."/>
            <person name="Lipzen A."/>
            <person name="Lutzoni F."/>
            <person name="Magnuson J."/>
            <person name="Mondo S."/>
            <person name="Nolan M."/>
            <person name="Ohm R."/>
            <person name="Pangilinan J."/>
            <person name="Park H.-J."/>
            <person name="Ramirez L."/>
            <person name="Alfaro M."/>
            <person name="Sun H."/>
            <person name="Tritt A."/>
            <person name="Yoshinaga Y."/>
            <person name="Zwiers L.-H."/>
            <person name="Turgeon B."/>
            <person name="Goodwin S."/>
            <person name="Spatafora J."/>
            <person name="Crous P."/>
            <person name="Grigoriev I."/>
        </authorList>
    </citation>
    <scope>NUCLEOTIDE SEQUENCE</scope>
    <source>
        <strain evidence="1">ATCC 16933</strain>
    </source>
</reference>
<accession>A0A6A6NLU1</accession>
<feature type="non-terminal residue" evidence="1">
    <location>
        <position position="67"/>
    </location>
</feature>